<dbReference type="GO" id="GO:0005794">
    <property type="term" value="C:Golgi apparatus"/>
    <property type="evidence" value="ECO:0007669"/>
    <property type="project" value="UniProtKB-SubCell"/>
</dbReference>
<dbReference type="Pfam" id="PF04961">
    <property type="entry name" value="FTCD_C"/>
    <property type="match status" value="1"/>
</dbReference>
<keyword evidence="12" id="KW-0369">Histidine metabolism</keyword>
<evidence type="ECO:0000256" key="9">
    <source>
        <dbReference type="ARBA" id="ARBA00017787"/>
    </source>
</evidence>
<dbReference type="AlphaFoldDB" id="H2YPE5"/>
<dbReference type="GO" id="GO:0005542">
    <property type="term" value="F:folic acid binding"/>
    <property type="evidence" value="ECO:0007669"/>
    <property type="project" value="UniProtKB-KW"/>
</dbReference>
<dbReference type="InterPro" id="IPR012886">
    <property type="entry name" value="Formiminotransferase_N"/>
</dbReference>
<comment type="subunit">
    <text evidence="19">Homooctamer, including four polyglutamate binding sites. The subunits are arranged as a tetramer of dimers, and form a planar ring-shaped structure.</text>
</comment>
<dbReference type="InterPro" id="IPR051623">
    <property type="entry name" value="FTCD"/>
</dbReference>
<dbReference type="GO" id="GO:0030409">
    <property type="term" value="F:glutamate formimidoyltransferase activity"/>
    <property type="evidence" value="ECO:0007669"/>
    <property type="project" value="UniProtKB-EC"/>
</dbReference>
<reference evidence="24" key="1">
    <citation type="submission" date="2003-08" db="EMBL/GenBank/DDBJ databases">
        <authorList>
            <person name="Birren B."/>
            <person name="Nusbaum C."/>
            <person name="Abebe A."/>
            <person name="Abouelleil A."/>
            <person name="Adekoya E."/>
            <person name="Ait-zahra M."/>
            <person name="Allen N."/>
            <person name="Allen T."/>
            <person name="An P."/>
            <person name="Anderson M."/>
            <person name="Anderson S."/>
            <person name="Arachchi H."/>
            <person name="Armbruster J."/>
            <person name="Bachantsang P."/>
            <person name="Baldwin J."/>
            <person name="Barry A."/>
            <person name="Bayul T."/>
            <person name="Blitshsteyn B."/>
            <person name="Bloom T."/>
            <person name="Blye J."/>
            <person name="Boguslavskiy L."/>
            <person name="Borowsky M."/>
            <person name="Boukhgalter B."/>
            <person name="Brunache A."/>
            <person name="Butler J."/>
            <person name="Calixte N."/>
            <person name="Calvo S."/>
            <person name="Camarata J."/>
            <person name="Campo K."/>
            <person name="Chang J."/>
            <person name="Cheshatsang Y."/>
            <person name="Citroen M."/>
            <person name="Collymore A."/>
            <person name="Considine T."/>
            <person name="Cook A."/>
            <person name="Cooke P."/>
            <person name="Corum B."/>
            <person name="Cuomo C."/>
            <person name="David R."/>
            <person name="Dawoe T."/>
            <person name="Degray S."/>
            <person name="Dodge S."/>
            <person name="Dooley K."/>
            <person name="Dorje P."/>
            <person name="Dorjee K."/>
            <person name="Dorris L."/>
            <person name="Duffey N."/>
            <person name="Dupes A."/>
            <person name="Elkins T."/>
            <person name="Engels R."/>
            <person name="Erickson J."/>
            <person name="Farina A."/>
            <person name="Faro S."/>
            <person name="Ferreira P."/>
            <person name="Fischer H."/>
            <person name="Fitzgerald M."/>
            <person name="Foley K."/>
            <person name="Gage D."/>
            <person name="Galagan J."/>
            <person name="Gearin G."/>
            <person name="Gnerre S."/>
            <person name="Gnirke A."/>
            <person name="Goyette A."/>
            <person name="Graham J."/>
            <person name="Grandbois E."/>
            <person name="Gyaltsen K."/>
            <person name="Hafez N."/>
            <person name="Hagopian D."/>
            <person name="Hagos B."/>
            <person name="Hall J."/>
            <person name="Hatcher B."/>
            <person name="Heller A."/>
            <person name="Higgins H."/>
            <person name="Honan T."/>
            <person name="Horn A."/>
            <person name="Houde N."/>
            <person name="Hughes L."/>
            <person name="Hulme W."/>
            <person name="Husby E."/>
            <person name="Iliev I."/>
            <person name="Jaffe D."/>
            <person name="Jones C."/>
            <person name="Kamal M."/>
            <person name="Kamat A."/>
            <person name="Kamvysselis M."/>
            <person name="Karlsson E."/>
            <person name="Kells C."/>
            <person name="Kieu A."/>
            <person name="Kisner P."/>
            <person name="Kodira C."/>
            <person name="Kulbokas E."/>
            <person name="Labutti K."/>
            <person name="Lama D."/>
            <person name="Landers T."/>
            <person name="Leger J."/>
            <person name="Levine S."/>
            <person name="Lewis D."/>
            <person name="Lewis T."/>
            <person name="Lindblad-toh K."/>
            <person name="Liu X."/>
            <person name="Lokyitsang T."/>
            <person name="Lokyitsang Y."/>
            <person name="Lucien O."/>
            <person name="Lui A."/>
            <person name="Ma L.J."/>
            <person name="Mabbitt R."/>
            <person name="Macdonald J."/>
            <person name="Maclean C."/>
            <person name="Major J."/>
            <person name="Manning J."/>
            <person name="Marabella R."/>
            <person name="Maru K."/>
            <person name="Matthews C."/>
            <person name="Mauceli E."/>
            <person name="Mccarthy M."/>
            <person name="Mcdonough S."/>
            <person name="Mcghee T."/>
            <person name="Meldrim J."/>
            <person name="Meneus L."/>
            <person name="Mesirov J."/>
            <person name="Mihalev A."/>
            <person name="Mihova T."/>
            <person name="Mikkelsen T."/>
            <person name="Mlenga V."/>
            <person name="Moru K."/>
            <person name="Mozes J."/>
            <person name="Mulrain L."/>
            <person name="Munson G."/>
            <person name="Naylor J."/>
            <person name="Newes C."/>
            <person name="Nguyen C."/>
            <person name="Nguyen N."/>
            <person name="Nguyen T."/>
            <person name="Nicol R."/>
            <person name="Nielsen C."/>
            <person name="Nizzari M."/>
            <person name="Norbu C."/>
            <person name="Norbu N."/>
            <person name="O'donnell P."/>
            <person name="Okoawo O."/>
            <person name="O'leary S."/>
            <person name="Omotosho B."/>
            <person name="O'neill K."/>
            <person name="Osman S."/>
            <person name="Parker S."/>
            <person name="Perrin D."/>
            <person name="Phunkhang P."/>
            <person name="Piqani B."/>
            <person name="Purcell S."/>
            <person name="Rachupka T."/>
            <person name="Ramasamy U."/>
            <person name="Rameau R."/>
            <person name="Ray V."/>
            <person name="Raymond C."/>
            <person name="Retta R."/>
            <person name="Richardson S."/>
            <person name="Rise C."/>
            <person name="Rodriguez J."/>
            <person name="Rogers J."/>
            <person name="Rogov P."/>
            <person name="Rutman M."/>
            <person name="Schupbach R."/>
            <person name="Seaman C."/>
            <person name="Settipalli S."/>
            <person name="Sharpe T."/>
            <person name="Sheridan J."/>
            <person name="Sherpa N."/>
            <person name="Shi J."/>
            <person name="Smirnov S."/>
            <person name="Smith C."/>
            <person name="Sougnez C."/>
            <person name="Spencer B."/>
            <person name="Stalker J."/>
            <person name="Stange-thomann N."/>
            <person name="Stavropoulos S."/>
            <person name="Stetson K."/>
            <person name="Stone C."/>
            <person name="Stone S."/>
            <person name="Stubbs M."/>
            <person name="Talamas J."/>
            <person name="Tchuinga P."/>
            <person name="Tenzing P."/>
            <person name="Tesfaye S."/>
            <person name="Theodore J."/>
            <person name="Thoulutsang Y."/>
            <person name="Topham K."/>
            <person name="Towey S."/>
            <person name="Tsamla T."/>
            <person name="Tsomo N."/>
            <person name="Vallee D."/>
            <person name="Vassiliev H."/>
            <person name="Venkataraman V."/>
            <person name="Vinson J."/>
            <person name="Vo A."/>
            <person name="Wade C."/>
            <person name="Wang S."/>
            <person name="Wangchuk T."/>
            <person name="Wangdi T."/>
            <person name="Whittaker C."/>
            <person name="Wilkinson J."/>
            <person name="Wu Y."/>
            <person name="Wyman D."/>
            <person name="Yadav S."/>
            <person name="Yang S."/>
            <person name="Yang X."/>
            <person name="Yeager S."/>
            <person name="Yee E."/>
            <person name="Young G."/>
            <person name="Zainoun J."/>
            <person name="Zembeck L."/>
            <person name="Zimmer A."/>
            <person name="Zody M."/>
            <person name="Lander E."/>
        </authorList>
    </citation>
    <scope>NUCLEOTIDE SEQUENCE [LARGE SCALE GENOMIC DNA]</scope>
</reference>
<dbReference type="Gene3D" id="3.30.70.670">
    <property type="entry name" value="Formiminotransferase, C-terminal subdomain"/>
    <property type="match status" value="1"/>
</dbReference>
<dbReference type="InterPro" id="IPR037064">
    <property type="entry name" value="Formiminotransferase_N_sf"/>
</dbReference>
<comment type="function">
    <text evidence="18">Folate-dependent enzyme, that displays both transferase and deaminase activity. Serves to channel one-carbon units from formiminoglutamate to the folate pool.</text>
</comment>
<evidence type="ECO:0000256" key="3">
    <source>
        <dbReference type="ARBA" id="ARBA00004555"/>
    </source>
</evidence>
<comment type="similarity">
    <text evidence="5">In the N-terminal section; belongs to the formiminotransferase family.</text>
</comment>
<dbReference type="Pfam" id="PF07837">
    <property type="entry name" value="FTCD_N"/>
    <property type="match status" value="1"/>
</dbReference>
<dbReference type="EC" id="4.3.1.4" evidence="8"/>
<dbReference type="InterPro" id="IPR022384">
    <property type="entry name" value="FormiminoTrfase_cat_dom_sf"/>
</dbReference>
<keyword evidence="16" id="KW-0456">Lyase</keyword>
<dbReference type="InterPro" id="IPR007044">
    <property type="entry name" value="Cyclodeamin/CycHdrlase"/>
</dbReference>
<reference evidence="23" key="2">
    <citation type="submission" date="2025-08" db="UniProtKB">
        <authorList>
            <consortium name="Ensembl"/>
        </authorList>
    </citation>
    <scope>IDENTIFICATION</scope>
</reference>
<dbReference type="GO" id="GO:0005814">
    <property type="term" value="C:centriole"/>
    <property type="evidence" value="ECO:0007669"/>
    <property type="project" value="UniProtKB-SubCell"/>
</dbReference>
<dbReference type="SMART" id="SM01222">
    <property type="entry name" value="FTCD_N"/>
    <property type="match status" value="1"/>
</dbReference>
<evidence type="ECO:0000256" key="6">
    <source>
        <dbReference type="ARBA" id="ARBA00010825"/>
    </source>
</evidence>
<dbReference type="GO" id="GO:0019557">
    <property type="term" value="P:L-histidine catabolic process to glutamate and formate"/>
    <property type="evidence" value="ECO:0007669"/>
    <property type="project" value="UniProtKB-UniPathway"/>
</dbReference>
<evidence type="ECO:0000256" key="15">
    <source>
        <dbReference type="ARBA" id="ARBA00023212"/>
    </source>
</evidence>
<evidence type="ECO:0000256" key="20">
    <source>
        <dbReference type="ARBA" id="ARBA00030029"/>
    </source>
</evidence>
<evidence type="ECO:0000256" key="7">
    <source>
        <dbReference type="ARBA" id="ARBA00012252"/>
    </source>
</evidence>
<dbReference type="GO" id="GO:0019556">
    <property type="term" value="P:L-histidine catabolic process to glutamate and formamide"/>
    <property type="evidence" value="ECO:0007669"/>
    <property type="project" value="UniProtKB-UniPathway"/>
</dbReference>
<dbReference type="FunFam" id="1.20.120.680:FF:000001">
    <property type="entry name" value="Formimidoyltransferase cyclodeaminase"/>
    <property type="match status" value="1"/>
</dbReference>
<dbReference type="InterPro" id="IPR013802">
    <property type="entry name" value="Formiminotransferase_C"/>
</dbReference>
<keyword evidence="24" id="KW-1185">Reference proteome</keyword>
<dbReference type="EC" id="2.1.2.5" evidence="7"/>
<feature type="domain" description="Formiminotransferase N-terminal subdomain" evidence="22">
    <location>
        <begin position="3"/>
        <end position="181"/>
    </location>
</feature>
<keyword evidence="14" id="KW-0333">Golgi apparatus</keyword>
<evidence type="ECO:0000256" key="17">
    <source>
        <dbReference type="ARBA" id="ARBA00023268"/>
    </source>
</evidence>
<name>H2YPE5_CIOSA</name>
<dbReference type="InterPro" id="IPR004227">
    <property type="entry name" value="Formiminotransferase_cat"/>
</dbReference>
<dbReference type="Pfam" id="PF02971">
    <property type="entry name" value="FTCD"/>
    <property type="match status" value="1"/>
</dbReference>
<dbReference type="Ensembl" id="ENSCSAVT00000007296.1">
    <property type="protein sequence ID" value="ENSCSAVP00000007203.1"/>
    <property type="gene ID" value="ENSCSAVG00000004306.1"/>
</dbReference>
<evidence type="ECO:0000256" key="11">
    <source>
        <dbReference type="ARBA" id="ARBA00022679"/>
    </source>
</evidence>
<evidence type="ECO:0000256" key="1">
    <source>
        <dbReference type="ARBA" id="ARBA00002680"/>
    </source>
</evidence>
<evidence type="ECO:0000256" key="18">
    <source>
        <dbReference type="ARBA" id="ARBA00025506"/>
    </source>
</evidence>
<dbReference type="InParanoid" id="H2YPE5"/>
<dbReference type="UniPathway" id="UPA00379">
    <property type="reaction ID" value="UER00555"/>
</dbReference>
<dbReference type="Proteomes" id="UP000007875">
    <property type="component" value="Unassembled WGS sequence"/>
</dbReference>
<evidence type="ECO:0000256" key="13">
    <source>
        <dbReference type="ARBA" id="ARBA00022954"/>
    </source>
</evidence>
<dbReference type="OMA" id="TYGKRQW"/>
<dbReference type="STRING" id="51511.ENSCSAVP00000007203"/>
<evidence type="ECO:0000313" key="24">
    <source>
        <dbReference type="Proteomes" id="UP000007875"/>
    </source>
</evidence>
<evidence type="ECO:0000313" key="23">
    <source>
        <dbReference type="Ensembl" id="ENSCSAVP00000007203.1"/>
    </source>
</evidence>
<evidence type="ECO:0000256" key="19">
    <source>
        <dbReference type="ARBA" id="ARBA00025915"/>
    </source>
</evidence>
<keyword evidence="17" id="KW-0511">Multifunctional enzyme</keyword>
<evidence type="ECO:0000256" key="2">
    <source>
        <dbReference type="ARBA" id="ARBA00004114"/>
    </source>
</evidence>
<evidence type="ECO:0000256" key="5">
    <source>
        <dbReference type="ARBA" id="ARBA00008297"/>
    </source>
</evidence>
<keyword evidence="11" id="KW-0808">Transferase</keyword>
<accession>H2YPE5</accession>
<reference evidence="23" key="3">
    <citation type="submission" date="2025-09" db="UniProtKB">
        <authorList>
            <consortium name="Ensembl"/>
        </authorList>
    </citation>
    <scope>IDENTIFICATION</scope>
</reference>
<comment type="pathway">
    <text evidence="4">Amino-acid degradation; L-histidine degradation into L-glutamate; L-glutamate from N-formimidoyl-L-glutamate (transferase route): step 1/1.</text>
</comment>
<proteinExistence type="inferred from homology"/>
<dbReference type="Gene3D" id="3.30.990.10">
    <property type="entry name" value="Formiminotransferase, N-terminal subdomain"/>
    <property type="match status" value="1"/>
</dbReference>
<dbReference type="PANTHER" id="PTHR12234:SF0">
    <property type="entry name" value="FORMIMIDOYLTRANSFERASE-CYCLODEAMINASE"/>
    <property type="match status" value="1"/>
</dbReference>
<dbReference type="Gene3D" id="1.20.120.680">
    <property type="entry name" value="Formiminotetrahydrofolate cyclodeaminase monomer, up-and-down helical bundle"/>
    <property type="match status" value="1"/>
</dbReference>
<dbReference type="PANTHER" id="PTHR12234">
    <property type="entry name" value="FORMIMINOTRANSFERASE-CYCLODEAMINASE"/>
    <property type="match status" value="1"/>
</dbReference>
<dbReference type="NCBIfam" id="TIGR02024">
    <property type="entry name" value="FtcD"/>
    <property type="match status" value="1"/>
</dbReference>
<sequence length="533" mass="59679">KMKLIECVPNFSEGKNKKTIDEISESIRETPGCSLVDVDGEESTNRTVFTFVGDPDSVVQGAFNAAKVAFNRIDMAKHKGGEHPRFGALDVCPFIPVKNTTMEDCIDCANKLAGMLAQQLDVPVYLYGFAAREEKRKILSNIRSGEYEGLEEKLKSDQWVPDYGPAKFVPSWGTTAVGARKFLIAYNVNLIATKEQAHKIALNIRESGRGPEKRGRLKSVQGIGWYLEKENLAQVSTNVMDIDITKLHQVYTEVCADAKALHLPVVGSQIIGLVPLSVMLDAADFFMEEEGLFILNEESKIRLVVDRMGLSSITPFLPQQRIIEFELQLEIIRTLPLILYFPTFWDYCTCFPIFLEITGAALCTMTGLLTYGKKQWETLESVMRDNIPIVHRCMTELIPLVDKDSKAFDVFMAAMKLPKQTDEDKERRQKAMQEGILEAIDIPLKVLTTCNGAWPAVVEIATHGNINCLSDIQVGAKCLETGVWGAYQNVVINLPQVQDETLRQKITSDAQTEMNKAKQCCQQVLSIAEKRRQ</sequence>
<keyword evidence="13" id="KW-0290">Folate-binding</keyword>
<comment type="function">
    <text evidence="1">Binds and promotes bundling of vimentin filaments originating from the Golgi.</text>
</comment>
<evidence type="ECO:0000256" key="14">
    <source>
        <dbReference type="ARBA" id="ARBA00023034"/>
    </source>
</evidence>
<dbReference type="FunFam" id="3.30.990.10:FF:000001">
    <property type="entry name" value="Formimidoyltransferase cyclodeaminase"/>
    <property type="match status" value="1"/>
</dbReference>
<dbReference type="SUPFAM" id="SSF101262">
    <property type="entry name" value="Methenyltetrahydrofolate cyclohydrolase-like"/>
    <property type="match status" value="1"/>
</dbReference>
<dbReference type="eggNOG" id="ENOG502QQBY">
    <property type="taxonomic scope" value="Eukaryota"/>
</dbReference>
<evidence type="ECO:0000259" key="22">
    <source>
        <dbReference type="SMART" id="SM01222"/>
    </source>
</evidence>
<dbReference type="InterPro" id="IPR037070">
    <property type="entry name" value="Formiminotransferase_C_sf"/>
</dbReference>
<dbReference type="FunCoup" id="H2YPE5">
    <property type="interactions" value="1"/>
</dbReference>
<dbReference type="SUPFAM" id="SSF55116">
    <property type="entry name" value="Formiminotransferase domain of formiminotransferase-cyclodeaminase"/>
    <property type="match status" value="2"/>
</dbReference>
<keyword evidence="10" id="KW-0963">Cytoplasm</keyword>
<organism evidence="23 24">
    <name type="scientific">Ciona savignyi</name>
    <name type="common">Pacific transparent sea squirt</name>
    <dbReference type="NCBI Taxonomy" id="51511"/>
    <lineage>
        <taxon>Eukaryota</taxon>
        <taxon>Metazoa</taxon>
        <taxon>Chordata</taxon>
        <taxon>Tunicata</taxon>
        <taxon>Ascidiacea</taxon>
        <taxon>Phlebobranchia</taxon>
        <taxon>Cionidae</taxon>
        <taxon>Ciona</taxon>
    </lineage>
</organism>
<dbReference type="InterPro" id="IPR036178">
    <property type="entry name" value="Formintransfe-cycloase-like_sf"/>
</dbReference>
<evidence type="ECO:0000256" key="10">
    <source>
        <dbReference type="ARBA" id="ARBA00022490"/>
    </source>
</evidence>
<comment type="subcellular location">
    <subcellularLocation>
        <location evidence="2">Cytoplasm</location>
        <location evidence="2">Cytoskeleton</location>
        <location evidence="2">Microtubule organizing center</location>
        <location evidence="2">Centrosome</location>
        <location evidence="2">Centriole</location>
    </subcellularLocation>
    <subcellularLocation>
        <location evidence="3">Golgi apparatus</location>
    </subcellularLocation>
</comment>
<dbReference type="SMART" id="SM01221">
    <property type="entry name" value="FTCD"/>
    <property type="match status" value="1"/>
</dbReference>
<evidence type="ECO:0000256" key="8">
    <source>
        <dbReference type="ARBA" id="ARBA00012998"/>
    </source>
</evidence>
<feature type="domain" description="Formiminotransferase C-terminal subdomain" evidence="21">
    <location>
        <begin position="182"/>
        <end position="326"/>
    </location>
</feature>
<evidence type="ECO:0000256" key="4">
    <source>
        <dbReference type="ARBA" id="ARBA00005082"/>
    </source>
</evidence>
<evidence type="ECO:0000259" key="21">
    <source>
        <dbReference type="SMART" id="SM01221"/>
    </source>
</evidence>
<evidence type="ECO:0000256" key="12">
    <source>
        <dbReference type="ARBA" id="ARBA00022808"/>
    </source>
</evidence>
<comment type="similarity">
    <text evidence="6">In the C-terminal section; belongs to the cyclodeaminase/cyclohydrolase family.</text>
</comment>
<evidence type="ECO:0000256" key="16">
    <source>
        <dbReference type="ARBA" id="ARBA00023239"/>
    </source>
</evidence>
<keyword evidence="15" id="KW-0206">Cytoskeleton</keyword>
<protein>
    <recommendedName>
        <fullName evidence="9">Formimidoyltransferase-cyclodeaminase</fullName>
        <ecNumber evidence="7">2.1.2.5</ecNumber>
        <ecNumber evidence="8">4.3.1.4</ecNumber>
    </recommendedName>
    <alternativeName>
        <fullName evidence="20">Formiminotransferase-cyclodeaminase</fullName>
    </alternativeName>
</protein>
<dbReference type="GeneTree" id="ENSGT00390000005581"/>
<dbReference type="GO" id="GO:0030412">
    <property type="term" value="F:formimidoyltetrahydrofolate cyclodeaminase activity"/>
    <property type="evidence" value="ECO:0007669"/>
    <property type="project" value="UniProtKB-EC"/>
</dbReference>